<evidence type="ECO:0000256" key="7">
    <source>
        <dbReference type="SAM" id="MobiDB-lite"/>
    </source>
</evidence>
<dbReference type="EMBL" id="UHJC01000002">
    <property type="protein sequence ID" value="SUQ39483.1"/>
    <property type="molecule type" value="Genomic_DNA"/>
</dbReference>
<gene>
    <name evidence="8" type="ORF">NCTC8580_04711</name>
</gene>
<evidence type="ECO:0000256" key="5">
    <source>
        <dbReference type="ARBA" id="ARBA00023163"/>
    </source>
</evidence>
<sequence length="86" mass="9819">MSQCIDSSSVMMKRPYRKGNPLTPAEKQQASIARKKITHKEIKVFVRKPLKEHLVELCEEAGLTQAELIENLIEREVVRKGRSVMG</sequence>
<evidence type="ECO:0000313" key="8">
    <source>
        <dbReference type="EMBL" id="SUQ39483.1"/>
    </source>
</evidence>
<keyword evidence="5" id="KW-0804">Transcription</keyword>
<evidence type="ECO:0000256" key="1">
    <source>
        <dbReference type="ARBA" id="ARBA00022491"/>
    </source>
</evidence>
<organism evidence="8 9">
    <name type="scientific">Yersinia pseudotuberculosis</name>
    <dbReference type="NCBI Taxonomy" id="633"/>
    <lineage>
        <taxon>Bacteria</taxon>
        <taxon>Pseudomonadati</taxon>
        <taxon>Pseudomonadota</taxon>
        <taxon>Gammaproteobacteria</taxon>
        <taxon>Enterobacterales</taxon>
        <taxon>Yersiniaceae</taxon>
        <taxon>Yersinia</taxon>
    </lineage>
</organism>
<keyword evidence="4" id="KW-0238">DNA-binding</keyword>
<evidence type="ECO:0000256" key="2">
    <source>
        <dbReference type="ARBA" id="ARBA00022689"/>
    </source>
</evidence>
<dbReference type="RefSeq" id="WP_042820314.1">
    <property type="nucleotide sequence ID" value="NZ_AP028971.1"/>
</dbReference>
<keyword evidence="1" id="KW-0678">Repressor</keyword>
<dbReference type="AlphaFoldDB" id="A0A380SCZ2"/>
<dbReference type="NCBIfam" id="NF010256">
    <property type="entry name" value="PRK13702.1"/>
    <property type="match status" value="1"/>
</dbReference>
<dbReference type="Pfam" id="PF10723">
    <property type="entry name" value="RepB-RCR_reg"/>
    <property type="match status" value="1"/>
</dbReference>
<evidence type="ECO:0000256" key="4">
    <source>
        <dbReference type="ARBA" id="ARBA00023125"/>
    </source>
</evidence>
<dbReference type="InterPro" id="IPR019661">
    <property type="entry name" value="RepA2"/>
</dbReference>
<feature type="region of interest" description="Disordered" evidence="7">
    <location>
        <begin position="1"/>
        <end position="33"/>
    </location>
</feature>
<dbReference type="Proteomes" id="UP000255087">
    <property type="component" value="Unassembled WGS sequence"/>
</dbReference>
<reference evidence="8 9" key="1">
    <citation type="submission" date="2018-06" db="EMBL/GenBank/DDBJ databases">
        <authorList>
            <consortium name="Pathogen Informatics"/>
            <person name="Doyle S."/>
        </authorList>
    </citation>
    <scope>NUCLEOTIDE SEQUENCE [LARGE SCALE GENOMIC DNA]</scope>
    <source>
        <strain evidence="8 9">NCTC8580</strain>
    </source>
</reference>
<evidence type="ECO:0000256" key="3">
    <source>
        <dbReference type="ARBA" id="ARBA00023015"/>
    </source>
</evidence>
<name>A0A380SCZ2_YERPU</name>
<protein>
    <recommendedName>
        <fullName evidence="6">Protein CopB</fullName>
    </recommendedName>
</protein>
<dbReference type="GO" id="GO:0003677">
    <property type="term" value="F:DNA binding"/>
    <property type="evidence" value="ECO:0007669"/>
    <property type="project" value="UniProtKB-KW"/>
</dbReference>
<feature type="compositionally biased region" description="Polar residues" evidence="7">
    <location>
        <begin position="1"/>
        <end position="10"/>
    </location>
</feature>
<dbReference type="GO" id="GO:0006276">
    <property type="term" value="P:plasmid maintenance"/>
    <property type="evidence" value="ECO:0007669"/>
    <property type="project" value="UniProtKB-KW"/>
</dbReference>
<accession>A0A380SCZ2</accession>
<evidence type="ECO:0000256" key="6">
    <source>
        <dbReference type="ARBA" id="ARBA00031853"/>
    </source>
</evidence>
<keyword evidence="3" id="KW-0805">Transcription regulation</keyword>
<proteinExistence type="predicted"/>
<evidence type="ECO:0000313" key="9">
    <source>
        <dbReference type="Proteomes" id="UP000255087"/>
    </source>
</evidence>
<keyword evidence="2" id="KW-0615">Plasmid copy control</keyword>